<keyword evidence="2" id="KW-0813">Transport</keyword>
<dbReference type="AlphaFoldDB" id="A0A7W8E7Q0"/>
<evidence type="ECO:0000256" key="1">
    <source>
        <dbReference type="ARBA" id="ARBA00004571"/>
    </source>
</evidence>
<evidence type="ECO:0000256" key="2">
    <source>
        <dbReference type="ARBA" id="ARBA00022448"/>
    </source>
</evidence>
<evidence type="ECO:0000259" key="9">
    <source>
        <dbReference type="Pfam" id="PF25183"/>
    </source>
</evidence>
<comment type="subcellular location">
    <subcellularLocation>
        <location evidence="1">Cell outer membrane</location>
        <topology evidence="1">Multi-pass membrane protein</topology>
    </subcellularLocation>
</comment>
<evidence type="ECO:0000256" key="3">
    <source>
        <dbReference type="ARBA" id="ARBA00022452"/>
    </source>
</evidence>
<dbReference type="RefSeq" id="WP_184252436.1">
    <property type="nucleotide sequence ID" value="NZ_JACHIO010000001.1"/>
</dbReference>
<feature type="chain" id="PRO_5030959772" description="TonB-dependent transporter Oar-like beta-barrel domain-containing protein" evidence="8">
    <location>
        <begin position="28"/>
        <end position="1178"/>
    </location>
</feature>
<evidence type="ECO:0000313" key="10">
    <source>
        <dbReference type="EMBL" id="MBB5061906.1"/>
    </source>
</evidence>
<feature type="signal peptide" evidence="8">
    <location>
        <begin position="1"/>
        <end position="27"/>
    </location>
</feature>
<dbReference type="EMBL" id="JACHIO010000001">
    <property type="protein sequence ID" value="MBB5061906.1"/>
    <property type="molecule type" value="Genomic_DNA"/>
</dbReference>
<keyword evidence="3" id="KW-1134">Transmembrane beta strand</keyword>
<comment type="caution">
    <text evidence="10">The sequence shown here is derived from an EMBL/GenBank/DDBJ whole genome shotgun (WGS) entry which is preliminary data.</text>
</comment>
<keyword evidence="8" id="KW-0732">Signal</keyword>
<feature type="domain" description="TonB-dependent transporter Oar-like beta-barrel" evidence="9">
    <location>
        <begin position="248"/>
        <end position="1171"/>
    </location>
</feature>
<keyword evidence="5" id="KW-0472">Membrane</keyword>
<evidence type="ECO:0000256" key="8">
    <source>
        <dbReference type="SAM" id="SignalP"/>
    </source>
</evidence>
<dbReference type="InterPro" id="IPR036942">
    <property type="entry name" value="Beta-barrel_TonB_sf"/>
</dbReference>
<keyword evidence="6" id="KW-0998">Cell outer membrane</keyword>
<dbReference type="GO" id="GO:0015344">
    <property type="term" value="F:siderophore uptake transmembrane transporter activity"/>
    <property type="evidence" value="ECO:0007669"/>
    <property type="project" value="TreeGrafter"/>
</dbReference>
<protein>
    <recommendedName>
        <fullName evidence="9">TonB-dependent transporter Oar-like beta-barrel domain-containing protein</fullName>
    </recommendedName>
</protein>
<dbReference type="InterPro" id="IPR008969">
    <property type="entry name" value="CarboxyPept-like_regulatory"/>
</dbReference>
<dbReference type="InterPro" id="IPR039426">
    <property type="entry name" value="TonB-dep_rcpt-like"/>
</dbReference>
<evidence type="ECO:0000256" key="7">
    <source>
        <dbReference type="SAM" id="MobiDB-lite"/>
    </source>
</evidence>
<organism evidence="10 11">
    <name type="scientific">Granulicella mallensis</name>
    <dbReference type="NCBI Taxonomy" id="940614"/>
    <lineage>
        <taxon>Bacteria</taxon>
        <taxon>Pseudomonadati</taxon>
        <taxon>Acidobacteriota</taxon>
        <taxon>Terriglobia</taxon>
        <taxon>Terriglobales</taxon>
        <taxon>Acidobacteriaceae</taxon>
        <taxon>Granulicella</taxon>
    </lineage>
</organism>
<dbReference type="Gene3D" id="2.40.170.20">
    <property type="entry name" value="TonB-dependent receptor, beta-barrel domain"/>
    <property type="match status" value="1"/>
</dbReference>
<reference evidence="10 11" key="1">
    <citation type="submission" date="2020-08" db="EMBL/GenBank/DDBJ databases">
        <title>Genomic Encyclopedia of Type Strains, Phase IV (KMG-V): Genome sequencing to study the core and pangenomes of soil and plant-associated prokaryotes.</title>
        <authorList>
            <person name="Whitman W."/>
        </authorList>
    </citation>
    <scope>NUCLEOTIDE SEQUENCE [LARGE SCALE GENOMIC DNA]</scope>
    <source>
        <strain evidence="10 11">X5P3</strain>
    </source>
</reference>
<dbReference type="GO" id="GO:0009279">
    <property type="term" value="C:cell outer membrane"/>
    <property type="evidence" value="ECO:0007669"/>
    <property type="project" value="UniProtKB-SubCell"/>
</dbReference>
<dbReference type="SUPFAM" id="SSF49464">
    <property type="entry name" value="Carboxypeptidase regulatory domain-like"/>
    <property type="match status" value="1"/>
</dbReference>
<keyword evidence="4" id="KW-0812">Transmembrane</keyword>
<feature type="region of interest" description="Disordered" evidence="7">
    <location>
        <begin position="163"/>
        <end position="188"/>
    </location>
</feature>
<dbReference type="InterPro" id="IPR057601">
    <property type="entry name" value="Oar-like_b-barrel"/>
</dbReference>
<sequence>MIFKKGISTGLYLMLALVLCAGNRARAQAVFGSIYGTVADSSGAAIPNATVTVTDVDKGINQTVQSNESGNYRIDRLVPDTYMVKVSANGFADVETKGIVVTANGAPKVDETLSVAGTSQQVTVTSAPPALQTDSAQISDRVDEKTIANLPNLTGNFMQTQALTAGTSPSTGNNSASQDPQGSASYSINGQNFGTQSWILDGTDDRDPVLGIIVINPTLDSVQGMQVLTQNYNAEFGGASGGIITAETRSGSNALHGDVYFYRYSDAQQARNPFTQFQPNPLTGRYLPPNVYARFGGSISGPIIKNRTFFFADYQGTRQKSGQSLLVNVPTNLVRSTCLSPTSTMCNLSEYLGSGNVGQVYNPITGVAYAGNMIPTSQLAPQAVGLLSELPAPNVAGAGTANNYAASGFGPNNANQADIRLDDQTTQKMHTFARYDYARYTLSGSNIFGAAGGVGLDGSYFAGTDWSQDQSVSAGFDMALTPKMATDFRFGLMKYQVNQNKPDIGAEPATTLGIPGLNTGTLDTSGNPDYLFNSGTLTNLGANVTYNGTQICNCPLKQSEHEYQVTNNWTRTAGNHTIRFGGDIRYATQLRSASDTNRTGVLQFNASSTSSSGLPGTASAGSGGLDLGTALLGDVTSFQRFIVYNNAAASNQKRMAYYGQDTWRVTPALTLTYGLRWELTFPETVNAAGNGGFVNLSTGYVQVAGVGGIGTNGGEKMDYKNFSPRVGIAYNVNPSLVLRAGAAIMYDSEGFYGTLFGTALTEDTPVYTTQSLTAAASFGPNGSVFNLANGPTLPAPPVVPPNGLIPMANNTSYPSVRPLTLELARVDQWNVSLQQQMGSRLTVDIAYVGNLAERTYPGTTEGYNLNTQRLPTTPAELGNVNARMPLFNRFNNNGVVCCNTSLNSVAPSAHANYNGLQTSLKEQLRGGLSLNANYTWSKAMNNSGTYFNQDPALTYSRNDLNRTNVFNLYGVYDLPFGHGQKYAGGANRLVNYAIGGWELSGTSTWMSGLPFTPTYAECNADEDVDTSVSSGVLCRPNGSPMSLPHGAQAFNTATHTVTFFTPVAPLSQNGSSSGPFQRPAFGIVGNSGRNSFTGPREFLANASLSKTFPITQRVNGQFIFQASNLFNHPALSLPTASNETNGPCIDCSLSAGGTPGQIVGLDQNVNMRQLQFAVRVSF</sequence>
<dbReference type="Pfam" id="PF13620">
    <property type="entry name" value="CarboxypepD_reg"/>
    <property type="match status" value="1"/>
</dbReference>
<dbReference type="Pfam" id="PF25183">
    <property type="entry name" value="OMP_b-brl_4"/>
    <property type="match status" value="1"/>
</dbReference>
<evidence type="ECO:0000256" key="6">
    <source>
        <dbReference type="ARBA" id="ARBA00023237"/>
    </source>
</evidence>
<gene>
    <name evidence="10" type="ORF">HDF15_000231</name>
</gene>
<dbReference type="GO" id="GO:0044718">
    <property type="term" value="P:siderophore transmembrane transport"/>
    <property type="evidence" value="ECO:0007669"/>
    <property type="project" value="TreeGrafter"/>
</dbReference>
<dbReference type="PANTHER" id="PTHR30069:SF46">
    <property type="entry name" value="OAR PROTEIN"/>
    <property type="match status" value="1"/>
</dbReference>
<evidence type="ECO:0000256" key="4">
    <source>
        <dbReference type="ARBA" id="ARBA00022692"/>
    </source>
</evidence>
<name>A0A7W8E7Q0_9BACT</name>
<proteinExistence type="predicted"/>
<dbReference type="SUPFAM" id="SSF56935">
    <property type="entry name" value="Porins"/>
    <property type="match status" value="1"/>
</dbReference>
<dbReference type="PANTHER" id="PTHR30069">
    <property type="entry name" value="TONB-DEPENDENT OUTER MEMBRANE RECEPTOR"/>
    <property type="match status" value="1"/>
</dbReference>
<dbReference type="Gene3D" id="2.60.40.1120">
    <property type="entry name" value="Carboxypeptidase-like, regulatory domain"/>
    <property type="match status" value="1"/>
</dbReference>
<evidence type="ECO:0000256" key="5">
    <source>
        <dbReference type="ARBA" id="ARBA00023136"/>
    </source>
</evidence>
<dbReference type="Proteomes" id="UP000584867">
    <property type="component" value="Unassembled WGS sequence"/>
</dbReference>
<accession>A0A7W8E7Q0</accession>
<evidence type="ECO:0000313" key="11">
    <source>
        <dbReference type="Proteomes" id="UP000584867"/>
    </source>
</evidence>